<organism evidence="2 3">
    <name type="scientific">Thermococcus barossii</name>
    <dbReference type="NCBI Taxonomy" id="54077"/>
    <lineage>
        <taxon>Archaea</taxon>
        <taxon>Methanobacteriati</taxon>
        <taxon>Methanobacteriota</taxon>
        <taxon>Thermococci</taxon>
        <taxon>Thermococcales</taxon>
        <taxon>Thermococcaceae</taxon>
        <taxon>Thermococcus</taxon>
    </lineage>
</organism>
<keyword evidence="1" id="KW-1133">Transmembrane helix</keyword>
<dbReference type="AlphaFoldDB" id="A0A2Z2MNE1"/>
<dbReference type="KEGG" id="tbs:A3L01_00395"/>
<keyword evidence="3" id="KW-1185">Reference proteome</keyword>
<evidence type="ECO:0000313" key="3">
    <source>
        <dbReference type="Proteomes" id="UP000250272"/>
    </source>
</evidence>
<feature type="transmembrane region" description="Helical" evidence="1">
    <location>
        <begin position="197"/>
        <end position="216"/>
    </location>
</feature>
<accession>A0A2Z2MNE1</accession>
<evidence type="ECO:0000256" key="1">
    <source>
        <dbReference type="SAM" id="Phobius"/>
    </source>
</evidence>
<evidence type="ECO:0008006" key="4">
    <source>
        <dbReference type="Google" id="ProtNLM"/>
    </source>
</evidence>
<protein>
    <recommendedName>
        <fullName evidence="4">Glycerophosphoryl diester phosphodiesterase membrane domain-containing protein</fullName>
    </recommendedName>
</protein>
<feature type="transmembrane region" description="Helical" evidence="1">
    <location>
        <begin position="222"/>
        <end position="246"/>
    </location>
</feature>
<name>A0A2Z2MNE1_9EURY</name>
<feature type="transmembrane region" description="Helical" evidence="1">
    <location>
        <begin position="120"/>
        <end position="142"/>
    </location>
</feature>
<keyword evidence="1" id="KW-0472">Membrane</keyword>
<reference evidence="2 3" key="1">
    <citation type="submission" date="2016-04" db="EMBL/GenBank/DDBJ databases">
        <title>Complete genome sequence of Thermococcus barossii type strain SHCK-94.</title>
        <authorList>
            <person name="Oger P.M."/>
        </authorList>
    </citation>
    <scope>NUCLEOTIDE SEQUENCE [LARGE SCALE GENOMIC DNA]</scope>
    <source>
        <strain evidence="2 3">SHCK-94</strain>
    </source>
</reference>
<sequence length="264" mass="29219">MVEFTELMNEAWGKFEETKWLLPVPVILSLIDYGKVIGVLNLEGPHVGIRFPLPEPTPTLWSFVSLPANAAGSSFSPQTLFVMALFILLGSYLEAGYVGSIRDAVKMTGGSFLDNAGRDFFEFLQFNLMLYAVMVILIVPLMAMPFMFLLAFPAFLIFLYAIYGVPFLISVQRLEFRDALAESIHLAKRGGEYLDYALKYLAIGALISLPLTLVVTNMGLPGLVIGLLLSAPFSLTLSTATVLFFYESWEHDMGVTEIDISGFQ</sequence>
<feature type="transmembrane region" description="Helical" evidence="1">
    <location>
        <begin position="80"/>
        <end position="99"/>
    </location>
</feature>
<dbReference type="EMBL" id="CP015101">
    <property type="protein sequence ID" value="ASJ03901.1"/>
    <property type="molecule type" value="Genomic_DNA"/>
</dbReference>
<gene>
    <name evidence="2" type="ORF">A3L01_00395</name>
</gene>
<proteinExistence type="predicted"/>
<evidence type="ECO:0000313" key="2">
    <source>
        <dbReference type="EMBL" id="ASJ03901.1"/>
    </source>
</evidence>
<keyword evidence="1" id="KW-0812">Transmembrane</keyword>
<feature type="transmembrane region" description="Helical" evidence="1">
    <location>
        <begin position="148"/>
        <end position="169"/>
    </location>
</feature>
<dbReference type="Proteomes" id="UP000250272">
    <property type="component" value="Chromosome"/>
</dbReference>